<keyword evidence="2" id="KW-0472">Membrane</keyword>
<dbReference type="Proteomes" id="UP001501425">
    <property type="component" value="Unassembled WGS sequence"/>
</dbReference>
<reference evidence="4 6" key="3">
    <citation type="submission" date="2024-06" db="EMBL/GenBank/DDBJ databases">
        <title>Halorubrum miltondacostae sp. nov., a potential PHA producer isolated from an inland solar saltern in Rio Maior, Portugal.</title>
        <authorList>
            <person name="Albuquerque L."/>
            <person name="Viver T."/>
            <person name="Barroso C."/>
            <person name="Claudino R."/>
            <person name="Galvan M."/>
            <person name="Simoes G."/>
            <person name="Lobo Da Cunha A."/>
            <person name="Egas C."/>
        </authorList>
    </citation>
    <scope>NUCLEOTIDE SEQUENCE [LARGE SCALE GENOMIC DNA]</scope>
    <source>
        <strain evidence="4 6">DSM 18646</strain>
    </source>
</reference>
<gene>
    <name evidence="4" type="ORF">ABNG02_08760</name>
    <name evidence="3" type="ORF">GCM10008994_06760</name>
</gene>
<evidence type="ECO:0000313" key="4">
    <source>
        <dbReference type="EMBL" id="MEZ3167413.1"/>
    </source>
</evidence>
<reference evidence="3" key="1">
    <citation type="journal article" date="2014" name="Int. J. Syst. Evol. Microbiol.">
        <title>Complete genome sequence of Corynebacterium casei LMG S-19264T (=DSM 44701T), isolated from a smear-ripened cheese.</title>
        <authorList>
            <consortium name="US DOE Joint Genome Institute (JGI-PGF)"/>
            <person name="Walter F."/>
            <person name="Albersmeier A."/>
            <person name="Kalinowski J."/>
            <person name="Ruckert C."/>
        </authorList>
    </citation>
    <scope>NUCLEOTIDE SEQUENCE</scope>
    <source>
        <strain evidence="3">JCM 14265</strain>
    </source>
</reference>
<keyword evidence="6" id="KW-1185">Reference proteome</keyword>
<dbReference type="Proteomes" id="UP001567571">
    <property type="component" value="Unassembled WGS sequence"/>
</dbReference>
<dbReference type="AlphaFoldDB" id="A0AAV3SPJ3"/>
<sequence>MSTRLTDSVSAGLAAAAVWLSGRRSGRTPRTLLRPAPFAVGVASAIGVEIAFARWPERLGRLWRRPAVRVASPLALVVGTLLLDRRGPGTAHPLTLGGLAGYFGLLVGILSGLVPEPRTWFSDGFRPYSRARSDGDQRAEPNARSEPSARRRVAPSVAAVAESAVRSLTAISSRAVAHVGARVDTDP</sequence>
<keyword evidence="2" id="KW-0812">Transmembrane</keyword>
<protein>
    <submittedName>
        <fullName evidence="3">Uncharacterized protein</fullName>
    </submittedName>
</protein>
<evidence type="ECO:0000256" key="2">
    <source>
        <dbReference type="SAM" id="Phobius"/>
    </source>
</evidence>
<evidence type="ECO:0000256" key="1">
    <source>
        <dbReference type="SAM" id="MobiDB-lite"/>
    </source>
</evidence>
<evidence type="ECO:0000313" key="3">
    <source>
        <dbReference type="EMBL" id="GAA0534517.1"/>
    </source>
</evidence>
<evidence type="ECO:0000313" key="6">
    <source>
        <dbReference type="Proteomes" id="UP001567571"/>
    </source>
</evidence>
<comment type="caution">
    <text evidence="3">The sequence shown here is derived from an EMBL/GenBank/DDBJ whole genome shotgun (WGS) entry which is preliminary data.</text>
</comment>
<dbReference type="RefSeq" id="WP_343776646.1">
    <property type="nucleotide sequence ID" value="NZ_BAAADQ010000002.1"/>
</dbReference>
<evidence type="ECO:0000313" key="5">
    <source>
        <dbReference type="Proteomes" id="UP001501425"/>
    </source>
</evidence>
<feature type="transmembrane region" description="Helical" evidence="2">
    <location>
        <begin position="35"/>
        <end position="55"/>
    </location>
</feature>
<keyword evidence="2" id="KW-1133">Transmembrane helix</keyword>
<accession>A0AAV3SPJ3</accession>
<feature type="region of interest" description="Disordered" evidence="1">
    <location>
        <begin position="130"/>
        <end position="154"/>
    </location>
</feature>
<feature type="transmembrane region" description="Helical" evidence="2">
    <location>
        <begin position="67"/>
        <end position="83"/>
    </location>
</feature>
<proteinExistence type="predicted"/>
<feature type="compositionally biased region" description="Basic and acidic residues" evidence="1">
    <location>
        <begin position="131"/>
        <end position="149"/>
    </location>
</feature>
<dbReference type="EMBL" id="JBEDNW010000004">
    <property type="protein sequence ID" value="MEZ3167413.1"/>
    <property type="molecule type" value="Genomic_DNA"/>
</dbReference>
<reference evidence="3" key="2">
    <citation type="submission" date="2023-12" db="EMBL/GenBank/DDBJ databases">
        <authorList>
            <person name="Sun Q."/>
            <person name="Inoue M."/>
        </authorList>
    </citation>
    <scope>NUCLEOTIDE SEQUENCE</scope>
    <source>
        <strain evidence="3">JCM 14265</strain>
    </source>
</reference>
<feature type="transmembrane region" description="Helical" evidence="2">
    <location>
        <begin position="95"/>
        <end position="114"/>
    </location>
</feature>
<dbReference type="EMBL" id="BAAADQ010000002">
    <property type="protein sequence ID" value="GAA0534517.1"/>
    <property type="molecule type" value="Genomic_DNA"/>
</dbReference>
<organism evidence="3 5">
    <name type="scientific">Halorubrum ejinorense</name>
    <dbReference type="NCBI Taxonomy" id="425309"/>
    <lineage>
        <taxon>Archaea</taxon>
        <taxon>Methanobacteriati</taxon>
        <taxon>Methanobacteriota</taxon>
        <taxon>Stenosarchaea group</taxon>
        <taxon>Halobacteria</taxon>
        <taxon>Halobacteriales</taxon>
        <taxon>Haloferacaceae</taxon>
        <taxon>Halorubrum</taxon>
    </lineage>
</organism>
<name>A0AAV3SPJ3_9EURY</name>